<gene>
    <name evidence="4" type="ORF">CAPTEDRAFT_220459</name>
</gene>
<dbReference type="InterPro" id="IPR011333">
    <property type="entry name" value="SKP1/BTB/POZ_sf"/>
</dbReference>
<dbReference type="STRING" id="283909.R7TD98"/>
<evidence type="ECO:0000256" key="1">
    <source>
        <dbReference type="ARBA" id="ARBA00022441"/>
    </source>
</evidence>
<keyword evidence="6" id="KW-1185">Reference proteome</keyword>
<evidence type="ECO:0000256" key="2">
    <source>
        <dbReference type="ARBA" id="ARBA00022737"/>
    </source>
</evidence>
<reference evidence="4 6" key="2">
    <citation type="journal article" date="2013" name="Nature">
        <title>Insights into bilaterian evolution from three spiralian genomes.</title>
        <authorList>
            <person name="Simakov O."/>
            <person name="Marletaz F."/>
            <person name="Cho S.J."/>
            <person name="Edsinger-Gonzales E."/>
            <person name="Havlak P."/>
            <person name="Hellsten U."/>
            <person name="Kuo D.H."/>
            <person name="Larsson T."/>
            <person name="Lv J."/>
            <person name="Arendt D."/>
            <person name="Savage R."/>
            <person name="Osoegawa K."/>
            <person name="de Jong P."/>
            <person name="Grimwood J."/>
            <person name="Chapman J.A."/>
            <person name="Shapiro H."/>
            <person name="Aerts A."/>
            <person name="Otillar R.P."/>
            <person name="Terry A.Y."/>
            <person name="Boore J.L."/>
            <person name="Grigoriev I.V."/>
            <person name="Lindberg D.R."/>
            <person name="Seaver E.C."/>
            <person name="Weisblat D.A."/>
            <person name="Putnam N.H."/>
            <person name="Rokhsar D.S."/>
        </authorList>
    </citation>
    <scope>NUCLEOTIDE SEQUENCE</scope>
    <source>
        <strain evidence="4 6">I ESC-2004</strain>
    </source>
</reference>
<dbReference type="SUPFAM" id="SSF54695">
    <property type="entry name" value="POZ domain"/>
    <property type="match status" value="1"/>
</dbReference>
<proteinExistence type="predicted"/>
<dbReference type="EMBL" id="KB311569">
    <property type="protein sequence ID" value="ELT89041.1"/>
    <property type="molecule type" value="Genomic_DNA"/>
</dbReference>
<evidence type="ECO:0000313" key="5">
    <source>
        <dbReference type="EnsemblMetazoa" id="CapteP220459"/>
    </source>
</evidence>
<accession>R7TD98</accession>
<dbReference type="PANTHER" id="PTHR24412">
    <property type="entry name" value="KELCH PROTEIN"/>
    <property type="match status" value="1"/>
</dbReference>
<evidence type="ECO:0000313" key="6">
    <source>
        <dbReference type="Proteomes" id="UP000014760"/>
    </source>
</evidence>
<sequence>MAEQDTISAIRAAHAAITDIYQLPGGDEKLLEFYTDDALIIAPSFDTPVTKREHLKDFAKKRRTLGLVKATTEEYEIEEMSDSCAYSATGVKFMNAQDCIMIQIKQCDDFHRMFLTDMTEKAPAEAVIKDINVSTGGMLLEYSYTSHIELTSQNAQDLLAASEMFLLGNLKQNIEEFLYGHTETTNCISHLNLARMYDLKTSQKTRGDI</sequence>
<dbReference type="HOGENOM" id="CLU_1316538_0_0_1"/>
<dbReference type="Proteomes" id="UP000014760">
    <property type="component" value="Unassembled WGS sequence"/>
</dbReference>
<organism evidence="4">
    <name type="scientific">Capitella teleta</name>
    <name type="common">Polychaete worm</name>
    <dbReference type="NCBI Taxonomy" id="283909"/>
    <lineage>
        <taxon>Eukaryota</taxon>
        <taxon>Metazoa</taxon>
        <taxon>Spiralia</taxon>
        <taxon>Lophotrochozoa</taxon>
        <taxon>Annelida</taxon>
        <taxon>Polychaeta</taxon>
        <taxon>Sedentaria</taxon>
        <taxon>Scolecida</taxon>
        <taxon>Capitellidae</taxon>
        <taxon>Capitella</taxon>
    </lineage>
</organism>
<dbReference type="AlphaFoldDB" id="R7TD98"/>
<dbReference type="EnsemblMetazoa" id="CapteT220459">
    <property type="protein sequence ID" value="CapteP220459"/>
    <property type="gene ID" value="CapteG220459"/>
</dbReference>
<dbReference type="EMBL" id="AMQN01015080">
    <property type="status" value="NOT_ANNOTATED_CDS"/>
    <property type="molecule type" value="Genomic_DNA"/>
</dbReference>
<keyword evidence="2" id="KW-0677">Repeat</keyword>
<dbReference type="InterPro" id="IPR000210">
    <property type="entry name" value="BTB/POZ_dom"/>
</dbReference>
<dbReference type="PANTHER" id="PTHR24412:SF497">
    <property type="entry name" value="KELCH-LIKE PROTEIN 18"/>
    <property type="match status" value="1"/>
</dbReference>
<protein>
    <recommendedName>
        <fullName evidence="3">BTB domain-containing protein</fullName>
    </recommendedName>
</protein>
<feature type="domain" description="BTB" evidence="3">
    <location>
        <begin position="110"/>
        <end position="180"/>
    </location>
</feature>
<evidence type="ECO:0000313" key="4">
    <source>
        <dbReference type="EMBL" id="ELT89041.1"/>
    </source>
</evidence>
<evidence type="ECO:0000259" key="3">
    <source>
        <dbReference type="Pfam" id="PF00651"/>
    </source>
</evidence>
<reference evidence="6" key="1">
    <citation type="submission" date="2012-12" db="EMBL/GenBank/DDBJ databases">
        <authorList>
            <person name="Hellsten U."/>
            <person name="Grimwood J."/>
            <person name="Chapman J.A."/>
            <person name="Shapiro H."/>
            <person name="Aerts A."/>
            <person name="Otillar R.P."/>
            <person name="Terry A.Y."/>
            <person name="Boore J.L."/>
            <person name="Simakov O."/>
            <person name="Marletaz F."/>
            <person name="Cho S.-J."/>
            <person name="Edsinger-Gonzales E."/>
            <person name="Havlak P."/>
            <person name="Kuo D.-H."/>
            <person name="Larsson T."/>
            <person name="Lv J."/>
            <person name="Arendt D."/>
            <person name="Savage R."/>
            <person name="Osoegawa K."/>
            <person name="de Jong P."/>
            <person name="Lindberg D.R."/>
            <person name="Seaver E.C."/>
            <person name="Weisblat D.A."/>
            <person name="Putnam N.H."/>
            <person name="Grigoriev I.V."/>
            <person name="Rokhsar D.S."/>
        </authorList>
    </citation>
    <scope>NUCLEOTIDE SEQUENCE</scope>
    <source>
        <strain evidence="6">I ESC-2004</strain>
    </source>
</reference>
<dbReference type="Gene3D" id="3.30.710.10">
    <property type="entry name" value="Potassium Channel Kv1.1, Chain A"/>
    <property type="match status" value="1"/>
</dbReference>
<dbReference type="Pfam" id="PF00651">
    <property type="entry name" value="BTB"/>
    <property type="match status" value="1"/>
</dbReference>
<keyword evidence="1" id="KW-0880">Kelch repeat</keyword>
<name>R7TD98_CAPTE</name>
<reference evidence="5" key="3">
    <citation type="submission" date="2015-06" db="UniProtKB">
        <authorList>
            <consortium name="EnsemblMetazoa"/>
        </authorList>
    </citation>
    <scope>IDENTIFICATION</scope>
</reference>